<dbReference type="WBParaSite" id="nRc.2.0.1.t29575-RA">
    <property type="protein sequence ID" value="nRc.2.0.1.t29575-RA"/>
    <property type="gene ID" value="nRc.2.0.1.g29575"/>
</dbReference>
<evidence type="ECO:0000313" key="3">
    <source>
        <dbReference type="WBParaSite" id="nRc.2.0.1.t29575-RA"/>
    </source>
</evidence>
<name>A0A915JTA9_ROMCU</name>
<dbReference type="Gene3D" id="3.90.830.10">
    <property type="entry name" value="Syntaxin Binding Protein 1, Chain A, domain 2"/>
    <property type="match status" value="1"/>
</dbReference>
<sequence>MSSTADFDASLLTKIARSEFLPLFQSHHGPKSLVIDDRLLKCLDRLVSNSILRQMEFTKIYRLQQFDPSTCDDFQYCSHRFYLIKSADLSTTRKILNHTNYRERNSSSNPNSKFKITIIYWPRKTYMCLDLIEKHGLYGEIGVEEFNPGFVVLSNDLISLEWPEFFVSTFLDETCEWSQMEKKSYLSSIDGDHEIQNAEEQKFVTYISKFHTVAHSILKFKLLYGDFGTFYCLGKASNDVYKLTQRLFCLHDSRSSSTSSLLTRNLDLNLPKADLILFDRNLDYVSVFLSCLTYESLLDDTLGVNCGFVEFEDEKSTPQGEKSKNVKRNILLNDQDGVYIEIRDHHFSHIYEQLREYSREIKSKLEKRHQIEKINEMKTFIAKDLQVLRQKQKNLALHANLFETVFNKKLALQFSDLLNAECKTLNFDDLKFSVEFCENLICEQKPKIIPLSFLCLLSIIYDGLNQKDYYQLRKQFLQSYGHKYLNLLLNLKKLRILFEKERNLTQSLVTNSNKFQNLCKKLELLPKKTINSKNPVDCSYVFSGAFTPIICKLVGNILRGTFDGDDLRNIFGSNTVINKDTIHGHLLTDRQDHNGGPKIKIIYFLGGVTYAEIAALRLLNKVNFPQFKFVIAATHVINREKFIKSFCPDF</sequence>
<evidence type="ECO:0000256" key="1">
    <source>
        <dbReference type="ARBA" id="ARBA00009884"/>
    </source>
</evidence>
<accession>A0A915JTA9</accession>
<dbReference type="AlphaFoldDB" id="A0A915JTA9"/>
<dbReference type="GO" id="GO:0016192">
    <property type="term" value="P:vesicle-mediated transport"/>
    <property type="evidence" value="ECO:0007669"/>
    <property type="project" value="InterPro"/>
</dbReference>
<reference evidence="3" key="1">
    <citation type="submission" date="2022-11" db="UniProtKB">
        <authorList>
            <consortium name="WormBaseParasite"/>
        </authorList>
    </citation>
    <scope>IDENTIFICATION</scope>
</reference>
<dbReference type="Gene3D" id="3.40.50.1910">
    <property type="match status" value="2"/>
</dbReference>
<dbReference type="InterPro" id="IPR027482">
    <property type="entry name" value="Sec1-like_dom2"/>
</dbReference>
<proteinExistence type="inferred from homology"/>
<dbReference type="Gene3D" id="3.40.50.2060">
    <property type="match status" value="1"/>
</dbReference>
<dbReference type="InterPro" id="IPR043155">
    <property type="entry name" value="VPS33_dom3b"/>
</dbReference>
<keyword evidence="2" id="KW-1185">Reference proteome</keyword>
<dbReference type="InterPro" id="IPR036045">
    <property type="entry name" value="Sec1-like_sf"/>
</dbReference>
<dbReference type="InterPro" id="IPR001619">
    <property type="entry name" value="Sec1-like"/>
</dbReference>
<organism evidence="2 3">
    <name type="scientific">Romanomermis culicivorax</name>
    <name type="common">Nematode worm</name>
    <dbReference type="NCBI Taxonomy" id="13658"/>
    <lineage>
        <taxon>Eukaryota</taxon>
        <taxon>Metazoa</taxon>
        <taxon>Ecdysozoa</taxon>
        <taxon>Nematoda</taxon>
        <taxon>Enoplea</taxon>
        <taxon>Dorylaimia</taxon>
        <taxon>Mermithida</taxon>
        <taxon>Mermithoidea</taxon>
        <taxon>Mermithidae</taxon>
        <taxon>Romanomermis</taxon>
    </lineage>
</organism>
<dbReference type="OMA" id="NWIGITR"/>
<protein>
    <submittedName>
        <fullName evidence="3">Vacuolar protein sorting-associated protein 33B</fullName>
    </submittedName>
</protein>
<evidence type="ECO:0000313" key="2">
    <source>
        <dbReference type="Proteomes" id="UP000887565"/>
    </source>
</evidence>
<dbReference type="Pfam" id="PF00995">
    <property type="entry name" value="Sec1"/>
    <property type="match status" value="1"/>
</dbReference>
<dbReference type="Gene3D" id="1.25.40.850">
    <property type="match status" value="1"/>
</dbReference>
<dbReference type="Proteomes" id="UP000887565">
    <property type="component" value="Unplaced"/>
</dbReference>
<dbReference type="SUPFAM" id="SSF56815">
    <property type="entry name" value="Sec1/munc18-like (SM) proteins"/>
    <property type="match status" value="1"/>
</dbReference>
<dbReference type="InterPro" id="IPR043127">
    <property type="entry name" value="Sec-1-like_dom3a"/>
</dbReference>
<dbReference type="InterPro" id="IPR043154">
    <property type="entry name" value="Sec-1-like_dom1"/>
</dbReference>
<dbReference type="PANTHER" id="PTHR11679">
    <property type="entry name" value="VESICLE PROTEIN SORTING-ASSOCIATED"/>
    <property type="match status" value="1"/>
</dbReference>
<comment type="similarity">
    <text evidence="1">Belongs to the STXBP/unc-18/SEC1 family.</text>
</comment>